<evidence type="ECO:0000256" key="1">
    <source>
        <dbReference type="SAM" id="MobiDB-lite"/>
    </source>
</evidence>
<dbReference type="InterPro" id="IPR000159">
    <property type="entry name" value="RA_dom"/>
</dbReference>
<dbReference type="InterPro" id="IPR039269">
    <property type="entry name" value="ANKFN1"/>
</dbReference>
<keyword evidence="4" id="KW-1185">Reference proteome</keyword>
<dbReference type="WBParaSite" id="ECPE_0000450801-mRNA-1">
    <property type="protein sequence ID" value="ECPE_0000450801-mRNA-1"/>
    <property type="gene ID" value="ECPE_0000450801"/>
</dbReference>
<dbReference type="PANTHER" id="PTHR21437">
    <property type="entry name" value="WIDE AWAKE"/>
    <property type="match status" value="1"/>
</dbReference>
<accession>A0A183AC11</accession>
<organism evidence="5">
    <name type="scientific">Echinostoma caproni</name>
    <dbReference type="NCBI Taxonomy" id="27848"/>
    <lineage>
        <taxon>Eukaryota</taxon>
        <taxon>Metazoa</taxon>
        <taxon>Spiralia</taxon>
        <taxon>Lophotrochozoa</taxon>
        <taxon>Platyhelminthes</taxon>
        <taxon>Trematoda</taxon>
        <taxon>Digenea</taxon>
        <taxon>Plagiorchiida</taxon>
        <taxon>Echinostomata</taxon>
        <taxon>Echinostomatoidea</taxon>
        <taxon>Echinostomatidae</taxon>
        <taxon>Echinostoma</taxon>
    </lineage>
</organism>
<sequence>MGAAQNGESRWTDTSVILGLQKHIQTATALTDPALGTHSQQLASHIATVQSRRNRYAVVRRLRRNNSSINWPADRPFPSVEAELNVPTSQTAGDLLLPSKDVLMEKTRRAQEQENMQILNDLFVWIEQNNVEQIVEHHQKLALLKEELSSSDQSVRSEIGLNPLDYAVLLASPQTIALLIMLGFRPGAMLSVALEHGPANVRVTDPMKFFLTRRIGDVEAKISTAQVCLDTAVSRANAYSLIQRDPNVTDWDQSAMSEAFTEVAQKEMDLQRAVKHRDKLVELRNALDRYPPTPPAPSKVVLMVYSARSILVRVSPPRQSRLRVNVTKSTTVVESSELRDTTSCESSSPETGRSPFEGRKVAGFEIDSYGLLVIRYRIEWSLSADFQNDVFSCTVAPPIRLTSIVPDSKKPDTSARLFVRTGFYELDGFQSGQNVYVRVYAFTVRGWSEPCYAQPRFVAPSSWIDALQRSKENSETTEKTIPLRYGAEIFSEKFQALKKLLDQQLLIWTYRQPSTSNPCEAIAGSEEGGKRTRSPMIQRKRSFRFPFTTKGMKFVRQTKTGVYLALVCHSTPSSTVSISDRETLDKSQLILVDDFIPMVCVTKEEPNLGAQTSADMNWFSRLLAQPKFGTDLQLISENLLRSTTPANLQFRFLLLTALQRMQIALGTYDVGVLYPDWFSGRLIESNISSLVTELSEFSLSTTGVRTADDMTEGVANTPAPSTPVSQPETSSKSTQNSLILVLVKHVQNPNDVTCSGGFRWYPLHKFLRQNKLNPADFTLVGTEVTPSPKISVTESESGGSSRNVPMRPDLIYLTPELHLLSNLDVLLYYSERRQNKLDPGLYVSLIQMHAHFDHQAKILSSKTSNVIHMLPVERVRRRTHVCRSEWNTLYNLLVATDPDAVSNPGSTTHMVVNEPYALRFCRKLHNAWIRLAKRLNYTDDELLDFRFYLPEVIQISPQHALILIFPKTDQVCLPPGHSTTPPPSNCSWIFMAYFERNLGMIYDPIFYNTASSLMSMLEVLIPMSTLVQRQCIADSELGQCVERTNTLQSIYHQVDSAFQEKRWLSEVISAARDRKRPHALTLLSRTLKMFVDSVIRRMDNGRYGLRVLGDLGEISLGRSDWKDVLYLGSPSTLNEAIQIVERKTNTHEVRNLLSVCHIPRDRAINEVTKEVPPVVNHDRQVSVVRVYAGYATGLGSGASVKVLISVRATARDIVEVVVAKLNRTLEAKRQHLTQKHRLTNPVHVPTFETIESDRFCLTVSLGTTERLIPDTIRPLLLQEPWRSGKLYVRLIHELQQYISSNSPTRLYLAVEDQIAAISKDNLETVSFLLSPMRSERAKFSSTEDVFHWVKKSGPPTIYMDGRPVK</sequence>
<proteinExistence type="predicted"/>
<reference evidence="5" key="1">
    <citation type="submission" date="2016-06" db="UniProtKB">
        <authorList>
            <consortium name="WormBaseParasite"/>
        </authorList>
    </citation>
    <scope>IDENTIFICATION</scope>
</reference>
<protein>
    <submittedName>
        <fullName evidence="5">Ras-associating domain-containing protein</fullName>
    </submittedName>
</protein>
<dbReference type="GO" id="GO:0000132">
    <property type="term" value="P:establishment of mitotic spindle orientation"/>
    <property type="evidence" value="ECO:0007669"/>
    <property type="project" value="TreeGrafter"/>
</dbReference>
<dbReference type="EMBL" id="UZAN01041364">
    <property type="protein sequence ID" value="VDP72788.1"/>
    <property type="molecule type" value="Genomic_DNA"/>
</dbReference>
<dbReference type="Proteomes" id="UP000272942">
    <property type="component" value="Unassembled WGS sequence"/>
</dbReference>
<dbReference type="PROSITE" id="PS50200">
    <property type="entry name" value="RA"/>
    <property type="match status" value="1"/>
</dbReference>
<reference evidence="3 4" key="2">
    <citation type="submission" date="2018-11" db="EMBL/GenBank/DDBJ databases">
        <authorList>
            <consortium name="Pathogen Informatics"/>
        </authorList>
    </citation>
    <scope>NUCLEOTIDE SEQUENCE [LARGE SCALE GENOMIC DNA]</scope>
    <source>
        <strain evidence="3 4">Egypt</strain>
    </source>
</reference>
<name>A0A183AC11_9TREM</name>
<dbReference type="OrthoDB" id="2428204at2759"/>
<dbReference type="GO" id="GO:0005819">
    <property type="term" value="C:spindle"/>
    <property type="evidence" value="ECO:0007669"/>
    <property type="project" value="TreeGrafter"/>
</dbReference>
<evidence type="ECO:0000259" key="2">
    <source>
        <dbReference type="PROSITE" id="PS50200"/>
    </source>
</evidence>
<evidence type="ECO:0000313" key="3">
    <source>
        <dbReference type="EMBL" id="VDP72788.1"/>
    </source>
</evidence>
<dbReference type="GO" id="GO:0007165">
    <property type="term" value="P:signal transduction"/>
    <property type="evidence" value="ECO:0007669"/>
    <property type="project" value="InterPro"/>
</dbReference>
<feature type="compositionally biased region" description="Polar residues" evidence="1">
    <location>
        <begin position="718"/>
        <end position="732"/>
    </location>
</feature>
<feature type="region of interest" description="Disordered" evidence="1">
    <location>
        <begin position="711"/>
        <end position="732"/>
    </location>
</feature>
<evidence type="ECO:0000313" key="4">
    <source>
        <dbReference type="Proteomes" id="UP000272942"/>
    </source>
</evidence>
<dbReference type="PANTHER" id="PTHR21437:SF1">
    <property type="entry name" value="WIDE AWAKE"/>
    <property type="match status" value="1"/>
</dbReference>
<evidence type="ECO:0000313" key="5">
    <source>
        <dbReference type="WBParaSite" id="ECPE_0000450801-mRNA-1"/>
    </source>
</evidence>
<feature type="domain" description="Ras-associating" evidence="2">
    <location>
        <begin position="1183"/>
        <end position="1293"/>
    </location>
</feature>
<gene>
    <name evidence="3" type="ORF">ECPE_LOCUS4496</name>
</gene>
<feature type="region of interest" description="Disordered" evidence="1">
    <location>
        <begin position="335"/>
        <end position="354"/>
    </location>
</feature>
<dbReference type="GO" id="GO:0061172">
    <property type="term" value="P:regulation of establishment of bipolar cell polarity"/>
    <property type="evidence" value="ECO:0007669"/>
    <property type="project" value="TreeGrafter"/>
</dbReference>